<sequence>MDNPTNKLKTPLLILGILIILGGGGFAIWKVTRPKDQDEEKPQEKQEDRQQPVITGRKNVSTQNPGLTQDQVKFLFANNNSSFNSGNTGNEPPPQQTKPLYIKGIKAKALITAKAEHLQSKPAIMDIIRAKYDIGKELINFNNDTQKAIDTLFGKVSGVDLTSDPAKRYLTFPIYGKHESQGPALRHDLQKLLDRGWQGLNLSNKRDTTMPWWLPSIQLNLLLGTTVSSTISADHIWFYWAQRNEMDFFKGFNGHWVDDRWLVKINDNGKPAYVAGNLYTFVQRWVEAIDQLNKVTEWEAIRTLSAPVENGGDGWVFTYIDPDTGNDHEDNYDPKDSSTNDAIDLILN</sequence>
<evidence type="ECO:0000313" key="3">
    <source>
        <dbReference type="EMBL" id="BDS12388.1"/>
    </source>
</evidence>
<dbReference type="KEGG" id="aup:AsAng_0031090"/>
<evidence type="ECO:0000256" key="2">
    <source>
        <dbReference type="SAM" id="Phobius"/>
    </source>
</evidence>
<accession>A0A915YFW5</accession>
<organism evidence="3 4">
    <name type="scientific">Aureispira anguillae</name>
    <dbReference type="NCBI Taxonomy" id="2864201"/>
    <lineage>
        <taxon>Bacteria</taxon>
        <taxon>Pseudomonadati</taxon>
        <taxon>Bacteroidota</taxon>
        <taxon>Saprospiria</taxon>
        <taxon>Saprospirales</taxon>
        <taxon>Saprospiraceae</taxon>
        <taxon>Aureispira</taxon>
    </lineage>
</organism>
<keyword evidence="2" id="KW-1133">Transmembrane helix</keyword>
<reference evidence="3" key="1">
    <citation type="submission" date="2022-09" db="EMBL/GenBank/DDBJ databases">
        <title>Aureispira anguillicida sp. nov., isolated from Leptocephalus of Japanese eel Anguilla japonica.</title>
        <authorList>
            <person name="Yuasa K."/>
            <person name="Mekata T."/>
            <person name="Ikunari K."/>
        </authorList>
    </citation>
    <scope>NUCLEOTIDE SEQUENCE</scope>
    <source>
        <strain evidence="3">EL160426</strain>
    </source>
</reference>
<evidence type="ECO:0000256" key="1">
    <source>
        <dbReference type="SAM" id="MobiDB-lite"/>
    </source>
</evidence>
<dbReference type="AlphaFoldDB" id="A0A915YFW5"/>
<name>A0A915YFW5_9BACT</name>
<evidence type="ECO:0000313" key="4">
    <source>
        <dbReference type="Proteomes" id="UP001060919"/>
    </source>
</evidence>
<dbReference type="RefSeq" id="WP_264793460.1">
    <property type="nucleotide sequence ID" value="NZ_AP026867.1"/>
</dbReference>
<dbReference type="EMBL" id="AP026867">
    <property type="protein sequence ID" value="BDS12388.1"/>
    <property type="molecule type" value="Genomic_DNA"/>
</dbReference>
<keyword evidence="2" id="KW-0472">Membrane</keyword>
<gene>
    <name evidence="3" type="ORF">AsAng_0031090</name>
</gene>
<feature type="region of interest" description="Disordered" evidence="1">
    <location>
        <begin position="34"/>
        <end position="65"/>
    </location>
</feature>
<feature type="compositionally biased region" description="Basic and acidic residues" evidence="1">
    <location>
        <begin position="34"/>
        <end position="50"/>
    </location>
</feature>
<keyword evidence="4" id="KW-1185">Reference proteome</keyword>
<proteinExistence type="predicted"/>
<keyword evidence="2" id="KW-0812">Transmembrane</keyword>
<protein>
    <submittedName>
        <fullName evidence="3">Uncharacterized protein</fullName>
    </submittedName>
</protein>
<feature type="transmembrane region" description="Helical" evidence="2">
    <location>
        <begin position="12"/>
        <end position="29"/>
    </location>
</feature>
<dbReference type="Proteomes" id="UP001060919">
    <property type="component" value="Chromosome"/>
</dbReference>